<keyword evidence="2" id="KW-0812">Transmembrane</keyword>
<protein>
    <recommendedName>
        <fullName evidence="1">Flotillin-like</fullName>
    </recommendedName>
</protein>
<reference evidence="3" key="1">
    <citation type="submission" date="2020-10" db="EMBL/GenBank/DDBJ databases">
        <authorList>
            <person name="Han B."/>
            <person name="Lu T."/>
            <person name="Zhao Q."/>
            <person name="Huang X."/>
            <person name="Zhao Y."/>
        </authorList>
    </citation>
    <scope>NUCLEOTIDE SEQUENCE</scope>
</reference>
<sequence length="409" mass="45193">MSCTAHVQRRHEENGCLMICDEKFAKKAWIALGQRVDLAPVDYTFDIEVQAMSGEKLPFIVRAVVFTVAPRTDDDDDKGLRYDDNLSQHFNDVVRGVIERETRALVASMTMEEILRATTSSSINHQAVFKFENIEEEVKSSAEGGSNQEGRPSKMGQIMGWACQSLKPQILQVVYGNDDTTYGQLKQQIKLLSSYSLKALWFAMPMFYTSLTHHYSTSTTFSVEDTLFLVAIIVDATLILLLSKWGNALVCISWLLLELATCLLILSFNKHYAFVILAVLLLAVVVALLQPKVQHVSDRHVLPFFTQDMIGDNEESPHLGHLLEMSQGIASFGGLFTAIAGRFMVGPVNAAGFFFFCAIVLGLYLSMVVTVGAVTRPHAKCLAIVVMFLVVLTFIATSIPLVGHSGSTP</sequence>
<dbReference type="Proteomes" id="UP000604825">
    <property type="component" value="Unassembled WGS sequence"/>
</dbReference>
<evidence type="ECO:0000256" key="1">
    <source>
        <dbReference type="RuleBase" id="RU366054"/>
    </source>
</evidence>
<keyword evidence="1 2" id="KW-0472">Membrane</keyword>
<dbReference type="PANTHER" id="PTHR13806">
    <property type="entry name" value="FLOTILLIN-RELATED"/>
    <property type="match status" value="1"/>
</dbReference>
<proteinExistence type="inferred from homology"/>
<dbReference type="InterPro" id="IPR027705">
    <property type="entry name" value="Flotillin_fam"/>
</dbReference>
<keyword evidence="1" id="KW-1003">Cell membrane</keyword>
<organism evidence="3 4">
    <name type="scientific">Miscanthus lutarioriparius</name>
    <dbReference type="NCBI Taxonomy" id="422564"/>
    <lineage>
        <taxon>Eukaryota</taxon>
        <taxon>Viridiplantae</taxon>
        <taxon>Streptophyta</taxon>
        <taxon>Embryophyta</taxon>
        <taxon>Tracheophyta</taxon>
        <taxon>Spermatophyta</taxon>
        <taxon>Magnoliopsida</taxon>
        <taxon>Liliopsida</taxon>
        <taxon>Poales</taxon>
        <taxon>Poaceae</taxon>
        <taxon>PACMAD clade</taxon>
        <taxon>Panicoideae</taxon>
        <taxon>Andropogonodae</taxon>
        <taxon>Andropogoneae</taxon>
        <taxon>Saccharinae</taxon>
        <taxon>Miscanthus</taxon>
    </lineage>
</organism>
<gene>
    <name evidence="3" type="ORF">NCGR_LOCUS42192</name>
</gene>
<comment type="caution">
    <text evidence="3">The sequence shown here is derived from an EMBL/GenBank/DDBJ whole genome shotgun (WGS) entry which is preliminary data.</text>
</comment>
<evidence type="ECO:0000313" key="4">
    <source>
        <dbReference type="Proteomes" id="UP000604825"/>
    </source>
</evidence>
<feature type="transmembrane region" description="Helical" evidence="2">
    <location>
        <begin position="328"/>
        <end position="345"/>
    </location>
</feature>
<feature type="transmembrane region" description="Helical" evidence="2">
    <location>
        <begin position="195"/>
        <end position="214"/>
    </location>
</feature>
<comment type="similarity">
    <text evidence="1">Belongs to the band 7/mec-2 family. Flotillin subfamily.</text>
</comment>
<feature type="transmembrane region" description="Helical" evidence="2">
    <location>
        <begin position="249"/>
        <end position="266"/>
    </location>
</feature>
<feature type="transmembrane region" description="Helical" evidence="2">
    <location>
        <begin position="381"/>
        <end position="403"/>
    </location>
</feature>
<accession>A0A811QK14</accession>
<keyword evidence="4" id="KW-1185">Reference proteome</keyword>
<comment type="subcellular location">
    <subcellularLocation>
        <location evidence="1">Cell membrane</location>
        <topology evidence="1">Lipid-anchor</topology>
    </subcellularLocation>
    <subcellularLocation>
        <location evidence="1">Membrane</location>
        <location evidence="1">Caveola</location>
    </subcellularLocation>
</comment>
<dbReference type="EMBL" id="CAJGYO010000010">
    <property type="protein sequence ID" value="CAD6258725.1"/>
    <property type="molecule type" value="Genomic_DNA"/>
</dbReference>
<evidence type="ECO:0000256" key="2">
    <source>
        <dbReference type="SAM" id="Phobius"/>
    </source>
</evidence>
<name>A0A811QK14_9POAL</name>
<dbReference type="GO" id="GO:0005901">
    <property type="term" value="C:caveola"/>
    <property type="evidence" value="ECO:0007669"/>
    <property type="project" value="UniProtKB-SubCell"/>
</dbReference>
<feature type="transmembrane region" description="Helical" evidence="2">
    <location>
        <begin position="351"/>
        <end position="374"/>
    </location>
</feature>
<dbReference type="AlphaFoldDB" id="A0A811QK14"/>
<keyword evidence="2" id="KW-1133">Transmembrane helix</keyword>
<dbReference type="PANTHER" id="PTHR13806:SF31">
    <property type="entry name" value="FLOTILLIN-LIKE PROTEIN 1-RELATED"/>
    <property type="match status" value="1"/>
</dbReference>
<feature type="transmembrane region" description="Helical" evidence="2">
    <location>
        <begin position="272"/>
        <end position="289"/>
    </location>
</feature>
<feature type="transmembrane region" description="Helical" evidence="2">
    <location>
        <begin position="226"/>
        <end position="242"/>
    </location>
</feature>
<evidence type="ECO:0000313" key="3">
    <source>
        <dbReference type="EMBL" id="CAD6258725.1"/>
    </source>
</evidence>